<reference evidence="2" key="1">
    <citation type="submission" date="2022-04" db="EMBL/GenBank/DDBJ databases">
        <title>Halobacillus sp. isolated from saltern.</title>
        <authorList>
            <person name="Won M."/>
            <person name="Lee C.-M."/>
            <person name="Woen H.-Y."/>
            <person name="Kwon S.-W."/>
        </authorList>
    </citation>
    <scope>NUCLEOTIDE SEQUENCE</scope>
    <source>
        <strain evidence="2">SSHM10-5</strain>
    </source>
</reference>
<dbReference type="InterPro" id="IPR036895">
    <property type="entry name" value="Uracil-DNA_glycosylase-like_sf"/>
</dbReference>
<evidence type="ECO:0000313" key="2">
    <source>
        <dbReference type="EMBL" id="UOR12139.1"/>
    </source>
</evidence>
<protein>
    <submittedName>
        <fullName evidence="2">DNA-deoxyinosine glycosylase</fullName>
        <ecNumber evidence="2">3.2.2.15</ecNumber>
    </submittedName>
</protein>
<gene>
    <name evidence="2" type="ORF">MUO15_00940</name>
</gene>
<keyword evidence="3" id="KW-1185">Reference proteome</keyword>
<dbReference type="SMART" id="SM00987">
    <property type="entry name" value="UreE_C"/>
    <property type="match status" value="1"/>
</dbReference>
<dbReference type="NCBIfam" id="TIGR04274">
    <property type="entry name" value="hypoxanDNAglyco"/>
    <property type="match status" value="1"/>
</dbReference>
<sequence>MEKHIYSLSPVIEKNARVLILGSIPGEKSLESNQYYGNPRNHFWKIIFSIYEEKEIEDYEKRLSFLKDHQLALWDVIYSCQRKGSLDSNIRAEVPNQLTELIQVHRQLKLIVFNGTKAYATFKKHFDKTMLTGVDFKKLPSTSPVPGKFNKTMEGKIEEWKIIKEYS</sequence>
<dbReference type="RefSeq" id="WP_245032719.1">
    <property type="nucleotide sequence ID" value="NZ_CP095075.1"/>
</dbReference>
<dbReference type="SUPFAM" id="SSF52141">
    <property type="entry name" value="Uracil-DNA glycosylase-like"/>
    <property type="match status" value="1"/>
</dbReference>
<keyword evidence="2" id="KW-0326">Glycosidase</keyword>
<feature type="domain" description="Uracil-DNA glycosylase-like" evidence="1">
    <location>
        <begin position="9"/>
        <end position="161"/>
    </location>
</feature>
<keyword evidence="2" id="KW-0378">Hydrolase</keyword>
<dbReference type="InterPro" id="IPR026353">
    <property type="entry name" value="Hypoxan-DNA_Glyclase"/>
</dbReference>
<dbReference type="CDD" id="cd10032">
    <property type="entry name" value="UDG-F6_HDG"/>
    <property type="match status" value="1"/>
</dbReference>
<dbReference type="GO" id="GO:0033958">
    <property type="term" value="F:DNA-deoxyinosine glycosylase activity"/>
    <property type="evidence" value="ECO:0007669"/>
    <property type="project" value="UniProtKB-EC"/>
</dbReference>
<proteinExistence type="predicted"/>
<dbReference type="EMBL" id="CP095075">
    <property type="protein sequence ID" value="UOR12139.1"/>
    <property type="molecule type" value="Genomic_DNA"/>
</dbReference>
<dbReference type="InterPro" id="IPR005122">
    <property type="entry name" value="Uracil-DNA_glycosylase-like"/>
</dbReference>
<dbReference type="EC" id="3.2.2.15" evidence="2"/>
<evidence type="ECO:0000313" key="3">
    <source>
        <dbReference type="Proteomes" id="UP000830326"/>
    </source>
</evidence>
<name>A0ABY4HC00_9BACI</name>
<organism evidence="2 3">
    <name type="scientific">Halobacillus amylolyticus</name>
    <dbReference type="NCBI Taxonomy" id="2932259"/>
    <lineage>
        <taxon>Bacteria</taxon>
        <taxon>Bacillati</taxon>
        <taxon>Bacillota</taxon>
        <taxon>Bacilli</taxon>
        <taxon>Bacillales</taxon>
        <taxon>Bacillaceae</taxon>
        <taxon>Halobacillus</taxon>
    </lineage>
</organism>
<evidence type="ECO:0000259" key="1">
    <source>
        <dbReference type="SMART" id="SM00986"/>
    </source>
</evidence>
<dbReference type="Gene3D" id="3.40.470.10">
    <property type="entry name" value="Uracil-DNA glycosylase-like domain"/>
    <property type="match status" value="1"/>
</dbReference>
<dbReference type="Proteomes" id="UP000830326">
    <property type="component" value="Chromosome"/>
</dbReference>
<dbReference type="Pfam" id="PF03167">
    <property type="entry name" value="UDG"/>
    <property type="match status" value="1"/>
</dbReference>
<accession>A0ABY4HC00</accession>
<dbReference type="SMART" id="SM00986">
    <property type="entry name" value="UDG"/>
    <property type="match status" value="1"/>
</dbReference>